<organism evidence="1 2">
    <name type="scientific">Paenibacillus amylolyticus</name>
    <dbReference type="NCBI Taxonomy" id="1451"/>
    <lineage>
        <taxon>Bacteria</taxon>
        <taxon>Bacillati</taxon>
        <taxon>Bacillota</taxon>
        <taxon>Bacilli</taxon>
        <taxon>Bacillales</taxon>
        <taxon>Paenibacillaceae</taxon>
        <taxon>Paenibacillus</taxon>
    </lineage>
</organism>
<proteinExistence type="predicted"/>
<evidence type="ECO:0000313" key="1">
    <source>
        <dbReference type="EMBL" id="GAS85114.1"/>
    </source>
</evidence>
<reference evidence="1 2" key="1">
    <citation type="journal article" date="2016" name="Genome Announc.">
        <title>Draft Genome Sequence of Paenibacillus amylolyticus Heshi-A3, Isolated from Fermented Rice Bran in a Japanese Fermented Seafood Dish.</title>
        <authorList>
            <person name="Akuzawa S."/>
            <person name="Nagaoka J."/>
            <person name="Kanekatsu M."/>
            <person name="Kubota E."/>
            <person name="Ohtake R."/>
            <person name="Suzuki T."/>
            <person name="Kanesaki Y."/>
        </authorList>
    </citation>
    <scope>NUCLEOTIDE SEQUENCE [LARGE SCALE GENOMIC DNA]</scope>
    <source>
        <strain evidence="1 2">Heshi-A3</strain>
    </source>
</reference>
<dbReference type="Proteomes" id="UP000069697">
    <property type="component" value="Unassembled WGS sequence"/>
</dbReference>
<dbReference type="EMBL" id="BCNV01000007">
    <property type="protein sequence ID" value="GAS85114.1"/>
    <property type="molecule type" value="Genomic_DNA"/>
</dbReference>
<reference evidence="2" key="2">
    <citation type="submission" date="2016-01" db="EMBL/GenBank/DDBJ databases">
        <title>Draft Genome Sequence of Paenibacillus amylolyticus Heshi-A3 that Was Isolated from Fermented Rice Bran with Aging Salted Mackerel, Which Was Named Heshiko as Traditional Fermented Seafood in Japan.</title>
        <authorList>
            <person name="Akuzawa S."/>
            <person name="Nakagawa J."/>
            <person name="Kanekatsu T."/>
            <person name="Kubota E."/>
            <person name="Ohtake R."/>
            <person name="Suzuki T."/>
            <person name="Kanesaki Y."/>
        </authorList>
    </citation>
    <scope>NUCLEOTIDE SEQUENCE [LARGE SCALE GENOMIC DNA]</scope>
    <source>
        <strain evidence="2">Heshi-A3</strain>
    </source>
</reference>
<name>A0A117I3C3_PAEAM</name>
<sequence>MRRGSAISAIFMCIFRPVTMSRQIGIILCCTFMQDNGLLVHLGQAMKHGIWIRQRTD</sequence>
<protein>
    <submittedName>
        <fullName evidence="1">Uncharacterized protein</fullName>
    </submittedName>
</protein>
<accession>A0A117I3C3</accession>
<dbReference type="AlphaFoldDB" id="A0A117I3C3"/>
<gene>
    <name evidence="1" type="ORF">PAHA3_5235</name>
</gene>
<comment type="caution">
    <text evidence="1">The sequence shown here is derived from an EMBL/GenBank/DDBJ whole genome shotgun (WGS) entry which is preliminary data.</text>
</comment>
<evidence type="ECO:0000313" key="2">
    <source>
        <dbReference type="Proteomes" id="UP000069697"/>
    </source>
</evidence>